<reference evidence="1 2" key="1">
    <citation type="submission" date="2015-10" db="EMBL/GenBank/DDBJ databases">
        <title>Draft Genome Sequence of Chlorobium limicola strain Frasassi Growing under Artificial Lighting in the Frasassi Cave System.</title>
        <authorList>
            <person name="Mansor M."/>
            <person name="Macalady J."/>
        </authorList>
    </citation>
    <scope>NUCLEOTIDE SEQUENCE [LARGE SCALE GENOMIC DNA]</scope>
    <source>
        <strain evidence="1 2">Frasassi</strain>
    </source>
</reference>
<proteinExistence type="predicted"/>
<comment type="caution">
    <text evidence="1">The sequence shown here is derived from an EMBL/GenBank/DDBJ whole genome shotgun (WGS) entry which is preliminary data.</text>
</comment>
<gene>
    <name evidence="1" type="ORF">ASB62_04595</name>
</gene>
<dbReference type="InterPro" id="IPR011042">
    <property type="entry name" value="6-blade_b-propeller_TolB-like"/>
</dbReference>
<dbReference type="OrthoDB" id="1488646at2"/>
<organism evidence="1 2">
    <name type="scientific">Chlorobium limicola</name>
    <dbReference type="NCBI Taxonomy" id="1092"/>
    <lineage>
        <taxon>Bacteria</taxon>
        <taxon>Pseudomonadati</taxon>
        <taxon>Chlorobiota</taxon>
        <taxon>Chlorobiia</taxon>
        <taxon>Chlorobiales</taxon>
        <taxon>Chlorobiaceae</taxon>
        <taxon>Chlorobium/Pelodictyon group</taxon>
        <taxon>Chlorobium</taxon>
    </lineage>
</organism>
<dbReference type="RefSeq" id="WP_059138821.1">
    <property type="nucleotide sequence ID" value="NZ_LMBR01000103.1"/>
</dbReference>
<accession>A0A124G9W1</accession>
<protein>
    <submittedName>
        <fullName evidence="1">Uncharacterized protein</fullName>
    </submittedName>
</protein>
<dbReference type="Proteomes" id="UP000053937">
    <property type="component" value="Unassembled WGS sequence"/>
</dbReference>
<dbReference type="SUPFAM" id="SSF101898">
    <property type="entry name" value="NHL repeat"/>
    <property type="match status" value="1"/>
</dbReference>
<dbReference type="Gene3D" id="2.120.10.30">
    <property type="entry name" value="TolB, C-terminal domain"/>
    <property type="match status" value="1"/>
</dbReference>
<keyword evidence="2" id="KW-1185">Reference proteome</keyword>
<sequence>MMMLTTMLENMGAAIGSSFLSKTNQLVFTEYAKGAISVLDLIVPSTGIVKNGTTVIKGTWTFDCETGLLGAASTRIADIWWEQIDSVRRQMTPIGGAGIVNLGQVDFNLVTPAVLQTLSFGSKPIPGNNNATNELKVNDVFAVRTKNGNIAKIRVLQYGYDLKIEWMTYKFADSYHTIGTGYTMPEDIVASADGITAYVTERNGSLLQVSLGNANRSAAMAIASGLHAPHQICLDEQHKQVFVVEFANPGRLIQIDLKTKQQKILLNGLNNAIGLLVSSDLAYAYISEQSGGGKVTKYSLQGSAHITLATGLTNPFFLTWSDATESSFFVAERDPANRVTLVKTEPSSGSAVHVVTGTGIRPSSVASIGARQLLICCDTIIQKTDILADISMATGLFMGIGHVPWNLITPAGLADTTALTAYPYQFPKDSPFGGVLSLQVNHTLAWMKAVRYYRVIVDSMPRMDTWLDLKLNTANGKYEIPVEFKPEEKWGKAGCYAIHQPGEWFMNSDLGLIMNSSSITNGKRKMTIEFYTNAGLKVSQQVFFIMIDNNRCTAAIDMPEIAGVSATTECGMLRYGNKTDTLSIRYVASHPDLQATCAWRVGRAGKGTVPGVPECSVDGPVQHVPFLFQKDVGTLLGTTCPSAAFYASVYVYARAINGFGRLSQYDASSIVAFALTL</sequence>
<name>A0A124G9W1_CHLLI</name>
<dbReference type="EMBL" id="LMBR01000103">
    <property type="protein sequence ID" value="KUL30145.1"/>
    <property type="molecule type" value="Genomic_DNA"/>
</dbReference>
<dbReference type="AlphaFoldDB" id="A0A124G9W1"/>
<evidence type="ECO:0000313" key="2">
    <source>
        <dbReference type="Proteomes" id="UP000053937"/>
    </source>
</evidence>
<evidence type="ECO:0000313" key="1">
    <source>
        <dbReference type="EMBL" id="KUL30145.1"/>
    </source>
</evidence>